<evidence type="ECO:0000259" key="9">
    <source>
        <dbReference type="PROSITE" id="PS50071"/>
    </source>
</evidence>
<keyword evidence="11" id="KW-1185">Reference proteome</keyword>
<evidence type="ECO:0000313" key="11">
    <source>
        <dbReference type="Proteomes" id="UP000887568"/>
    </source>
</evidence>
<dbReference type="GO" id="GO:0003677">
    <property type="term" value="F:DNA binding"/>
    <property type="evidence" value="ECO:0007669"/>
    <property type="project" value="UniProtKB-UniRule"/>
</dbReference>
<comment type="similarity">
    <text evidence="2">Belongs to the Abd-B homeobox family.</text>
</comment>
<dbReference type="RefSeq" id="XP_038076159.1">
    <property type="nucleotide sequence ID" value="XM_038220231.1"/>
</dbReference>
<evidence type="ECO:0000256" key="5">
    <source>
        <dbReference type="ARBA" id="ARBA00023242"/>
    </source>
</evidence>
<comment type="subcellular location">
    <subcellularLocation>
        <location evidence="1 6 7">Nucleus</location>
    </subcellularLocation>
</comment>
<dbReference type="InterPro" id="IPR020479">
    <property type="entry name" value="HD_metazoa"/>
</dbReference>
<dbReference type="GO" id="GO:0000981">
    <property type="term" value="F:DNA-binding transcription factor activity, RNA polymerase II-specific"/>
    <property type="evidence" value="ECO:0007669"/>
    <property type="project" value="InterPro"/>
</dbReference>
<evidence type="ECO:0000256" key="6">
    <source>
        <dbReference type="PROSITE-ProRule" id="PRU00108"/>
    </source>
</evidence>
<dbReference type="GO" id="GO:0005634">
    <property type="term" value="C:nucleus"/>
    <property type="evidence" value="ECO:0007669"/>
    <property type="project" value="UniProtKB-SubCell"/>
</dbReference>
<feature type="domain" description="Homeobox" evidence="9">
    <location>
        <begin position="209"/>
        <end position="269"/>
    </location>
</feature>
<reference evidence="10" key="1">
    <citation type="submission" date="2022-11" db="UniProtKB">
        <authorList>
            <consortium name="EnsemblMetazoa"/>
        </authorList>
    </citation>
    <scope>IDENTIFICATION</scope>
</reference>
<feature type="region of interest" description="Disordered" evidence="8">
    <location>
        <begin position="264"/>
        <end position="286"/>
    </location>
</feature>
<dbReference type="InterPro" id="IPR000047">
    <property type="entry name" value="HTH_motif"/>
</dbReference>
<dbReference type="InterPro" id="IPR046333">
    <property type="entry name" value="HXA10/ABDB-like"/>
</dbReference>
<dbReference type="Proteomes" id="UP000887568">
    <property type="component" value="Unplaced"/>
</dbReference>
<dbReference type="SUPFAM" id="SSF46689">
    <property type="entry name" value="Homeodomain-like"/>
    <property type="match status" value="1"/>
</dbReference>
<dbReference type="AlphaFoldDB" id="A0A914BJ75"/>
<dbReference type="PANTHER" id="PTHR45874:SF8">
    <property type="entry name" value="PROTEIN CBG23031"/>
    <property type="match status" value="1"/>
</dbReference>
<dbReference type="OrthoDB" id="6159439at2759"/>
<keyword evidence="3 6" id="KW-0238">DNA-binding</keyword>
<evidence type="ECO:0000256" key="2">
    <source>
        <dbReference type="ARBA" id="ARBA00006317"/>
    </source>
</evidence>
<evidence type="ECO:0000313" key="10">
    <source>
        <dbReference type="EnsemblMetazoa" id="XP_038076159.1"/>
    </source>
</evidence>
<evidence type="ECO:0000256" key="8">
    <source>
        <dbReference type="SAM" id="MobiDB-lite"/>
    </source>
</evidence>
<accession>A0A914BJ75</accession>
<keyword evidence="5 6" id="KW-0539">Nucleus</keyword>
<dbReference type="OMA" id="KMTIFEL"/>
<evidence type="ECO:0000256" key="7">
    <source>
        <dbReference type="RuleBase" id="RU000682"/>
    </source>
</evidence>
<dbReference type="PANTHER" id="PTHR45874">
    <property type="entry name" value="HOMEOBOX PROTEIN ABDOMINAL-B"/>
    <property type="match status" value="1"/>
</dbReference>
<protein>
    <recommendedName>
        <fullName evidence="9">Homeobox domain-containing protein</fullName>
    </recommendedName>
</protein>
<feature type="compositionally biased region" description="Basic and acidic residues" evidence="8">
    <location>
        <begin position="268"/>
        <end position="286"/>
    </location>
</feature>
<evidence type="ECO:0000256" key="1">
    <source>
        <dbReference type="ARBA" id="ARBA00004123"/>
    </source>
</evidence>
<dbReference type="SMART" id="SM00389">
    <property type="entry name" value="HOX"/>
    <property type="match status" value="1"/>
</dbReference>
<dbReference type="InterPro" id="IPR001356">
    <property type="entry name" value="HD"/>
</dbReference>
<feature type="DNA-binding region" description="Homeobox" evidence="6">
    <location>
        <begin position="211"/>
        <end position="270"/>
    </location>
</feature>
<dbReference type="GeneID" id="119744352"/>
<dbReference type="EnsemblMetazoa" id="XM_038220231.1">
    <property type="protein sequence ID" value="XP_038076159.1"/>
    <property type="gene ID" value="LOC119744352"/>
</dbReference>
<dbReference type="CDD" id="cd00086">
    <property type="entry name" value="homeodomain"/>
    <property type="match status" value="1"/>
</dbReference>
<dbReference type="PROSITE" id="PS00027">
    <property type="entry name" value="HOMEOBOX_1"/>
    <property type="match status" value="1"/>
</dbReference>
<dbReference type="Pfam" id="PF00046">
    <property type="entry name" value="Homeodomain"/>
    <property type="match status" value="1"/>
</dbReference>
<dbReference type="PROSITE" id="PS50071">
    <property type="entry name" value="HOMEOBOX_2"/>
    <property type="match status" value="1"/>
</dbReference>
<keyword evidence="4 6" id="KW-0371">Homeobox</keyword>
<dbReference type="PRINTS" id="PR00024">
    <property type="entry name" value="HOMEOBOX"/>
</dbReference>
<dbReference type="Gene3D" id="1.10.10.60">
    <property type="entry name" value="Homeodomain-like"/>
    <property type="match status" value="1"/>
</dbReference>
<organism evidence="10 11">
    <name type="scientific">Patiria miniata</name>
    <name type="common">Bat star</name>
    <name type="synonym">Asterina miniata</name>
    <dbReference type="NCBI Taxonomy" id="46514"/>
    <lineage>
        <taxon>Eukaryota</taxon>
        <taxon>Metazoa</taxon>
        <taxon>Echinodermata</taxon>
        <taxon>Eleutherozoa</taxon>
        <taxon>Asterozoa</taxon>
        <taxon>Asteroidea</taxon>
        <taxon>Valvatacea</taxon>
        <taxon>Valvatida</taxon>
        <taxon>Asterinidae</taxon>
        <taxon>Patiria</taxon>
    </lineage>
</organism>
<sequence length="286" mass="31119">MFYDLFCNSSTRTTPSSDLAMENGPQTFGGKPCALASPSCSVSYTTARAATGTGFMQVPAPAVERGPSTPTSHLHHPSAPGPGGFAYVNTRADCRFVQPGAASASSSYDEQYKSYRSASALSFNSMELSTGHEAGHHRMDFGGPMRYSGSMGGATAAAVMYGAASNHQATQQHLSCLNYPSCANPAGYPFGISGTDGPPPGWMFTLAALPRRTKRRPYSKMTIFELEKEFQAHQYLTRDRRARLAQSLSLTERQVKIWFQNRRMKQKKVNDKEKTKAAGKTDRKSD</sequence>
<proteinExistence type="inferred from homology"/>
<evidence type="ECO:0000256" key="3">
    <source>
        <dbReference type="ARBA" id="ARBA00023125"/>
    </source>
</evidence>
<dbReference type="InterPro" id="IPR009057">
    <property type="entry name" value="Homeodomain-like_sf"/>
</dbReference>
<dbReference type="InterPro" id="IPR017970">
    <property type="entry name" value="Homeobox_CS"/>
</dbReference>
<evidence type="ECO:0000256" key="4">
    <source>
        <dbReference type="ARBA" id="ARBA00023155"/>
    </source>
</evidence>
<dbReference type="PRINTS" id="PR00031">
    <property type="entry name" value="HTHREPRESSR"/>
</dbReference>
<name>A0A914BJ75_PATMI</name>